<comment type="similarity">
    <text evidence="1">Belongs to the DNA photolyase class-1 family.</text>
</comment>
<proteinExistence type="inferred from homology"/>
<feature type="binding site" evidence="4">
    <location>
        <begin position="307"/>
        <end position="314"/>
    </location>
    <ligand>
        <name>FAD</name>
        <dbReference type="ChEBI" id="CHEBI:57692"/>
    </ligand>
</feature>
<dbReference type="PANTHER" id="PTHR11455">
    <property type="entry name" value="CRYPTOCHROME"/>
    <property type="match status" value="1"/>
</dbReference>
<organism evidence="7 8">
    <name type="scientific">Tulasnella calospora MUT 4182</name>
    <dbReference type="NCBI Taxonomy" id="1051891"/>
    <lineage>
        <taxon>Eukaryota</taxon>
        <taxon>Fungi</taxon>
        <taxon>Dikarya</taxon>
        <taxon>Basidiomycota</taxon>
        <taxon>Agaricomycotina</taxon>
        <taxon>Agaricomycetes</taxon>
        <taxon>Cantharellales</taxon>
        <taxon>Tulasnellaceae</taxon>
        <taxon>Tulasnella</taxon>
    </lineage>
</organism>
<comment type="cofactor">
    <cofactor evidence="4">
        <name>FAD</name>
        <dbReference type="ChEBI" id="CHEBI:57692"/>
    </cofactor>
    <text evidence="4">Binds 1 FAD per subunit.</text>
</comment>
<dbReference type="InterPro" id="IPR002081">
    <property type="entry name" value="Cryptochrome/DNA_photolyase_1"/>
</dbReference>
<dbReference type="InterPro" id="IPR005101">
    <property type="entry name" value="Cryptochr/Photolyase_FAD-bd"/>
</dbReference>
<evidence type="ECO:0000313" key="8">
    <source>
        <dbReference type="Proteomes" id="UP000054248"/>
    </source>
</evidence>
<dbReference type="Gene3D" id="1.10.579.10">
    <property type="entry name" value="DNA Cyclobutane Dipyrimidine Photolyase, subunit A, domain 3"/>
    <property type="match status" value="2"/>
</dbReference>
<feature type="domain" description="Photolyase/cryptochrome alpha/beta" evidence="6">
    <location>
        <begin position="11"/>
        <end position="148"/>
    </location>
</feature>
<keyword evidence="2 4" id="KW-0285">Flavoprotein</keyword>
<evidence type="ECO:0000256" key="1">
    <source>
        <dbReference type="ARBA" id="ARBA00005862"/>
    </source>
</evidence>
<dbReference type="Gene3D" id="3.40.50.620">
    <property type="entry name" value="HUPs"/>
    <property type="match status" value="1"/>
</dbReference>
<evidence type="ECO:0000256" key="3">
    <source>
        <dbReference type="ARBA" id="ARBA00022827"/>
    </source>
</evidence>
<feature type="binding site" evidence="4">
    <location>
        <begin position="431"/>
        <end position="433"/>
    </location>
    <ligand>
        <name>FAD</name>
        <dbReference type="ChEBI" id="CHEBI:57692"/>
    </ligand>
</feature>
<gene>
    <name evidence="7" type="ORF">M407DRAFT_69379</name>
</gene>
<dbReference type="SUPFAM" id="SSF52425">
    <property type="entry name" value="Cryptochrome/photolyase, N-terminal domain"/>
    <property type="match status" value="1"/>
</dbReference>
<dbReference type="GO" id="GO:0005634">
    <property type="term" value="C:nucleus"/>
    <property type="evidence" value="ECO:0007669"/>
    <property type="project" value="TreeGrafter"/>
</dbReference>
<feature type="binding site" evidence="4">
    <location>
        <position position="251"/>
    </location>
    <ligand>
        <name>FAD</name>
        <dbReference type="ChEBI" id="CHEBI:57692"/>
    </ligand>
</feature>
<evidence type="ECO:0000313" key="7">
    <source>
        <dbReference type="EMBL" id="KIO30217.1"/>
    </source>
</evidence>
<dbReference type="Pfam" id="PF03441">
    <property type="entry name" value="FAD_binding_7"/>
    <property type="match status" value="2"/>
</dbReference>
<evidence type="ECO:0000256" key="2">
    <source>
        <dbReference type="ARBA" id="ARBA00022630"/>
    </source>
</evidence>
<sequence length="522" mass="60055">MLDKPQENGDAVVYWMRMQDMRILDNRALEGASKCARERGIPLLVVFLFSVGDYRAHDRSPRRVDFVLRNLNILKDSLAELHIPLHTFTVEKRKTVPNRIKDLMNEWDVKDLFINVEYEVDELRRDLKLLELSTAAGIRCSVYHDRCLVQPGQIKTKDGKMSSIYTPWMKQWSSAIQSHPDYFKEACAPVANDPSVHKHSMFGPLFHDSIPDAIPGFECEDADKMAELWPAGTDAALKKSANLGDTRIGQYEDQRVRLDMDSSSRLSPYLATGAICARQCVRAVMKKHSNDTFNASRGSGPGVWIQEIGWRDFYTHIMAAYPRVSMGRPYHEKYADVFWEEDVDGKILEAWKEGKTGYPIVDAAMRQCKTQGMFPAPWDSSPASFFMFIDDLILIGYMHNRARMIAAMFLTKDLMIDWRLGERHFMRSFLDGDLGSNNGGWQWCASTGTDPQPWFRIFNPYLQSEKADPQGDYIRHFVPELRKLDNKGMPAEFEKLGYPKPIVDHKFARDRAIRRFKNVGEE</sequence>
<dbReference type="InterPro" id="IPR036134">
    <property type="entry name" value="Crypto/Photolyase_FAD-like_sf"/>
</dbReference>
<dbReference type="GO" id="GO:0032922">
    <property type="term" value="P:circadian regulation of gene expression"/>
    <property type="evidence" value="ECO:0007669"/>
    <property type="project" value="TreeGrafter"/>
</dbReference>
<protein>
    <recommendedName>
        <fullName evidence="6">Photolyase/cryptochrome alpha/beta domain-containing protein</fullName>
    </recommendedName>
</protein>
<dbReference type="PRINTS" id="PR00147">
    <property type="entry name" value="DNAPHOTLYASE"/>
</dbReference>
<feature type="site" description="Electron transfer via tryptophanyl radical" evidence="5">
    <location>
        <position position="418"/>
    </location>
</feature>
<reference evidence="8" key="2">
    <citation type="submission" date="2015-01" db="EMBL/GenBank/DDBJ databases">
        <title>Evolutionary Origins and Diversification of the Mycorrhizal Mutualists.</title>
        <authorList>
            <consortium name="DOE Joint Genome Institute"/>
            <consortium name="Mycorrhizal Genomics Consortium"/>
            <person name="Kohler A."/>
            <person name="Kuo A."/>
            <person name="Nagy L.G."/>
            <person name="Floudas D."/>
            <person name="Copeland A."/>
            <person name="Barry K.W."/>
            <person name="Cichocki N."/>
            <person name="Veneault-Fourrey C."/>
            <person name="LaButti K."/>
            <person name="Lindquist E.A."/>
            <person name="Lipzen A."/>
            <person name="Lundell T."/>
            <person name="Morin E."/>
            <person name="Murat C."/>
            <person name="Riley R."/>
            <person name="Ohm R."/>
            <person name="Sun H."/>
            <person name="Tunlid A."/>
            <person name="Henrissat B."/>
            <person name="Grigoriev I.V."/>
            <person name="Hibbett D.S."/>
            <person name="Martin F."/>
        </authorList>
    </citation>
    <scope>NUCLEOTIDE SEQUENCE [LARGE SCALE GENOMIC DNA]</scope>
    <source>
        <strain evidence="8">MUT 4182</strain>
    </source>
</reference>
<evidence type="ECO:0000256" key="4">
    <source>
        <dbReference type="PIRSR" id="PIRSR602081-1"/>
    </source>
</evidence>
<dbReference type="EMBL" id="KN822974">
    <property type="protein sequence ID" value="KIO30217.1"/>
    <property type="molecule type" value="Genomic_DNA"/>
</dbReference>
<dbReference type="InterPro" id="IPR006050">
    <property type="entry name" value="DNA_photolyase_N"/>
</dbReference>
<name>A0A0C3M921_9AGAM</name>
<feature type="binding site" evidence="4">
    <location>
        <begin position="263"/>
        <end position="267"/>
    </location>
    <ligand>
        <name>FAD</name>
        <dbReference type="ChEBI" id="CHEBI:57692"/>
    </ligand>
</feature>
<dbReference type="InterPro" id="IPR036155">
    <property type="entry name" value="Crypto/Photolyase_N_sf"/>
</dbReference>
<keyword evidence="3 4" id="KW-0274">FAD</keyword>
<feature type="site" description="Electron transfer via tryptophanyl radical" evidence="5">
    <location>
        <position position="339"/>
    </location>
</feature>
<dbReference type="Proteomes" id="UP000054248">
    <property type="component" value="Unassembled WGS sequence"/>
</dbReference>
<dbReference type="GO" id="GO:0071949">
    <property type="term" value="F:FAD binding"/>
    <property type="evidence" value="ECO:0007669"/>
    <property type="project" value="TreeGrafter"/>
</dbReference>
<keyword evidence="8" id="KW-1185">Reference proteome</keyword>
<dbReference type="SUPFAM" id="SSF48173">
    <property type="entry name" value="Cryptochrome/photolyase FAD-binding domain"/>
    <property type="match status" value="1"/>
</dbReference>
<feature type="binding site" evidence="4">
    <location>
        <position position="304"/>
    </location>
    <ligand>
        <name>FAD</name>
        <dbReference type="ChEBI" id="CHEBI:57692"/>
    </ligand>
</feature>
<evidence type="ECO:0000259" key="6">
    <source>
        <dbReference type="PROSITE" id="PS51645"/>
    </source>
</evidence>
<dbReference type="PROSITE" id="PS51645">
    <property type="entry name" value="PHR_CRY_ALPHA_BETA"/>
    <property type="match status" value="1"/>
</dbReference>
<dbReference type="GO" id="GO:0005737">
    <property type="term" value="C:cytoplasm"/>
    <property type="evidence" value="ECO:0007669"/>
    <property type="project" value="TreeGrafter"/>
</dbReference>
<dbReference type="InterPro" id="IPR014729">
    <property type="entry name" value="Rossmann-like_a/b/a_fold"/>
</dbReference>
<dbReference type="OrthoDB" id="435881at2759"/>
<accession>A0A0C3M921</accession>
<dbReference type="STRING" id="1051891.A0A0C3M921"/>
<dbReference type="Pfam" id="PF00875">
    <property type="entry name" value="DNA_photolyase"/>
    <property type="match status" value="1"/>
</dbReference>
<dbReference type="GO" id="GO:0003677">
    <property type="term" value="F:DNA binding"/>
    <property type="evidence" value="ECO:0007669"/>
    <property type="project" value="TreeGrafter"/>
</dbReference>
<dbReference type="Gene3D" id="1.25.40.80">
    <property type="match status" value="1"/>
</dbReference>
<reference evidence="7 8" key="1">
    <citation type="submission" date="2014-04" db="EMBL/GenBank/DDBJ databases">
        <authorList>
            <consortium name="DOE Joint Genome Institute"/>
            <person name="Kuo A."/>
            <person name="Girlanda M."/>
            <person name="Perotto S."/>
            <person name="Kohler A."/>
            <person name="Nagy L.G."/>
            <person name="Floudas D."/>
            <person name="Copeland A."/>
            <person name="Barry K.W."/>
            <person name="Cichocki N."/>
            <person name="Veneault-Fourrey C."/>
            <person name="LaButti K."/>
            <person name="Lindquist E.A."/>
            <person name="Lipzen A."/>
            <person name="Lundell T."/>
            <person name="Morin E."/>
            <person name="Murat C."/>
            <person name="Sun H."/>
            <person name="Tunlid A."/>
            <person name="Henrissat B."/>
            <person name="Grigoriev I.V."/>
            <person name="Hibbett D.S."/>
            <person name="Martin F."/>
            <person name="Nordberg H.P."/>
            <person name="Cantor M.N."/>
            <person name="Hua S.X."/>
        </authorList>
    </citation>
    <scope>NUCLEOTIDE SEQUENCE [LARGE SCALE GENOMIC DNA]</scope>
    <source>
        <strain evidence="7 8">MUT 4182</strain>
    </source>
</reference>
<feature type="site" description="Electron transfer via tryptophanyl radical" evidence="5">
    <location>
        <position position="441"/>
    </location>
</feature>
<dbReference type="HOGENOM" id="CLU_010348_2_1_1"/>
<dbReference type="PANTHER" id="PTHR11455:SF18">
    <property type="entry name" value="SI:CH1073-390K14.1"/>
    <property type="match status" value="1"/>
</dbReference>
<dbReference type="AlphaFoldDB" id="A0A0C3M921"/>
<dbReference type="GO" id="GO:0003904">
    <property type="term" value="F:deoxyribodipyrimidine photo-lyase activity"/>
    <property type="evidence" value="ECO:0007669"/>
    <property type="project" value="TreeGrafter"/>
</dbReference>
<evidence type="ECO:0000256" key="5">
    <source>
        <dbReference type="PIRSR" id="PIRSR602081-2"/>
    </source>
</evidence>
<dbReference type="GO" id="GO:0043153">
    <property type="term" value="P:entrainment of circadian clock by photoperiod"/>
    <property type="evidence" value="ECO:0007669"/>
    <property type="project" value="TreeGrafter"/>
</dbReference>